<dbReference type="SMART" id="SM00228">
    <property type="entry name" value="PDZ"/>
    <property type="match status" value="1"/>
</dbReference>
<comment type="caution">
    <text evidence="2">The sequence shown here is derived from an EMBL/GenBank/DDBJ whole genome shotgun (WGS) entry which is preliminary data.</text>
</comment>
<dbReference type="Pfam" id="PF00595">
    <property type="entry name" value="PDZ"/>
    <property type="match status" value="1"/>
</dbReference>
<gene>
    <name evidence="2" type="ORF">SDC9_98354</name>
</gene>
<evidence type="ECO:0000259" key="1">
    <source>
        <dbReference type="PROSITE" id="PS50106"/>
    </source>
</evidence>
<dbReference type="PROSITE" id="PS50106">
    <property type="entry name" value="PDZ"/>
    <property type="match status" value="1"/>
</dbReference>
<dbReference type="EMBL" id="VSSQ01013490">
    <property type="protein sequence ID" value="MPM51604.1"/>
    <property type="molecule type" value="Genomic_DNA"/>
</dbReference>
<proteinExistence type="predicted"/>
<reference evidence="2" key="1">
    <citation type="submission" date="2019-08" db="EMBL/GenBank/DDBJ databases">
        <authorList>
            <person name="Kucharzyk K."/>
            <person name="Murdoch R.W."/>
            <person name="Higgins S."/>
            <person name="Loffler F."/>
        </authorList>
    </citation>
    <scope>NUCLEOTIDE SEQUENCE</scope>
</reference>
<protein>
    <recommendedName>
        <fullName evidence="1">PDZ domain-containing protein</fullName>
    </recommendedName>
</protein>
<organism evidence="2">
    <name type="scientific">bioreactor metagenome</name>
    <dbReference type="NCBI Taxonomy" id="1076179"/>
    <lineage>
        <taxon>unclassified sequences</taxon>
        <taxon>metagenomes</taxon>
        <taxon>ecological metagenomes</taxon>
    </lineage>
</organism>
<name>A0A645APS1_9ZZZZ</name>
<dbReference type="InterPro" id="IPR036034">
    <property type="entry name" value="PDZ_sf"/>
</dbReference>
<evidence type="ECO:0000313" key="2">
    <source>
        <dbReference type="EMBL" id="MPM51604.1"/>
    </source>
</evidence>
<sequence>MYDKWSKKGFMFTFLCILLILFSSQSSSAYSLFASGPNIFNLTINNCAKSQIKERILMDWLSQGFTLKTDSDNQIVLEKVITDITGIFFMNIHTGQMPTVRLIFSLAQISENTFVSTHYLIVMNAGTAYERIEAGINKEAQKKLESYLMHLKNEIDGTPIMEMEGAFATLPSEQTSKKRLSGITLGERSGNGILVNSIKAESIAATAGLKEGDVILEINARSVFEMGSNEIIQYIDKSVGAGRTVVISYERNKEIDLVTLK</sequence>
<dbReference type="InterPro" id="IPR001478">
    <property type="entry name" value="PDZ"/>
</dbReference>
<dbReference type="AlphaFoldDB" id="A0A645APS1"/>
<dbReference type="Gene3D" id="2.30.42.10">
    <property type="match status" value="1"/>
</dbReference>
<dbReference type="SUPFAM" id="SSF50156">
    <property type="entry name" value="PDZ domain-like"/>
    <property type="match status" value="1"/>
</dbReference>
<feature type="domain" description="PDZ" evidence="1">
    <location>
        <begin position="169"/>
        <end position="238"/>
    </location>
</feature>
<accession>A0A645APS1</accession>